<evidence type="ECO:0000313" key="1">
    <source>
        <dbReference type="EMBL" id="JAQ01321.1"/>
    </source>
</evidence>
<feature type="non-terminal residue" evidence="1">
    <location>
        <position position="160"/>
    </location>
</feature>
<dbReference type="AlphaFoldDB" id="A0A146KY38"/>
<reference evidence="1" key="1">
    <citation type="journal article" date="2016" name="Gigascience">
        <title>De novo construction of an expanded transcriptome assembly for the western tarnished plant bug, Lygus hesperus.</title>
        <authorList>
            <person name="Tassone E.E."/>
            <person name="Geib S.M."/>
            <person name="Hall B."/>
            <person name="Fabrick J.A."/>
            <person name="Brent C.S."/>
            <person name="Hull J.J."/>
        </authorList>
    </citation>
    <scope>NUCLEOTIDE SEQUENCE</scope>
</reference>
<organism evidence="1">
    <name type="scientific">Lygus hesperus</name>
    <name type="common">Western plant bug</name>
    <dbReference type="NCBI Taxonomy" id="30085"/>
    <lineage>
        <taxon>Eukaryota</taxon>
        <taxon>Metazoa</taxon>
        <taxon>Ecdysozoa</taxon>
        <taxon>Arthropoda</taxon>
        <taxon>Hexapoda</taxon>
        <taxon>Insecta</taxon>
        <taxon>Pterygota</taxon>
        <taxon>Neoptera</taxon>
        <taxon>Paraneoptera</taxon>
        <taxon>Hemiptera</taxon>
        <taxon>Heteroptera</taxon>
        <taxon>Panheteroptera</taxon>
        <taxon>Cimicomorpha</taxon>
        <taxon>Miridae</taxon>
        <taxon>Mirini</taxon>
        <taxon>Lygus</taxon>
    </lineage>
</organism>
<proteinExistence type="predicted"/>
<dbReference type="EMBL" id="GDHC01017308">
    <property type="protein sequence ID" value="JAQ01321.1"/>
    <property type="molecule type" value="Transcribed_RNA"/>
</dbReference>
<feature type="non-terminal residue" evidence="1">
    <location>
        <position position="1"/>
    </location>
</feature>
<protein>
    <submittedName>
        <fullName evidence="1">Uncharacterized protein</fullName>
    </submittedName>
</protein>
<accession>A0A146KY38</accession>
<name>A0A146KY38_LYGHE</name>
<gene>
    <name evidence="1" type="ORF">g.14912</name>
</gene>
<sequence length="160" mass="16608">NSLYMVLCVVGAAVRSEVLDEICTGCGVGTVAGGDGGCTSGGSRNEGSSYGTNGVRGRFLPPPLPPSRPLMRYVFLWHFLRFLQSTLELTGARCLWGTSNVVSTSSVALVCSVRGTVNGVACGVTSYEKSSCRGEKCSTGTFVFWEFVGICVATTAAAAA</sequence>